<reference evidence="3" key="2">
    <citation type="submission" date="2010-01" db="EMBL/GenBank/DDBJ databases">
        <title>The complete genome of Geodermatophilus obscurus DSM 43160.</title>
        <authorList>
            <consortium name="US DOE Joint Genome Institute (JGI-PGF)"/>
            <person name="Lucas S."/>
            <person name="Copeland A."/>
            <person name="Lapidus A."/>
            <person name="Glavina del Rio T."/>
            <person name="Dalin E."/>
            <person name="Tice H."/>
            <person name="Bruce D."/>
            <person name="Goodwin L."/>
            <person name="Pitluck S."/>
            <person name="Kyrpides N."/>
            <person name="Mavromatis K."/>
            <person name="Ivanova N."/>
            <person name="Munk A.C."/>
            <person name="Brettin T."/>
            <person name="Detter J.C."/>
            <person name="Han C."/>
            <person name="Larimer F."/>
            <person name="Land M."/>
            <person name="Hauser L."/>
            <person name="Markowitz V."/>
            <person name="Cheng J.-F."/>
            <person name="Hugenholtz P."/>
            <person name="Woyke T."/>
            <person name="Wu D."/>
            <person name="Jando M."/>
            <person name="Schneider S."/>
            <person name="Klenk H.-P."/>
            <person name="Eisen J.A."/>
        </authorList>
    </citation>
    <scope>NUCLEOTIDE SEQUENCE [LARGE SCALE GENOMIC DNA]</scope>
    <source>
        <strain evidence="3">ATCC 25078 / DSM 43160 / JCM 3152 / KCC A-0152 / KCTC 9177 / NBRC 13315 / NRRL B-3577 / G-20</strain>
    </source>
</reference>
<evidence type="ECO:0008006" key="4">
    <source>
        <dbReference type="Google" id="ProtNLM"/>
    </source>
</evidence>
<feature type="transmembrane region" description="Helical" evidence="1">
    <location>
        <begin position="32"/>
        <end position="57"/>
    </location>
</feature>
<dbReference type="OrthoDB" id="3784536at2"/>
<evidence type="ECO:0000313" key="3">
    <source>
        <dbReference type="Proteomes" id="UP000001382"/>
    </source>
</evidence>
<feature type="transmembrane region" description="Helical" evidence="1">
    <location>
        <begin position="155"/>
        <end position="178"/>
    </location>
</feature>
<dbReference type="eggNOG" id="ENOG5030A02">
    <property type="taxonomic scope" value="Bacteria"/>
</dbReference>
<name>D2SGE8_GEOOG</name>
<sequence>MRTEQRPNEKLRTSAAAATMGTTPTRALRERIVGATAIALAASVVIQNAVVVGAPVFGDPIEVVLAWHAENRVRVAIAVGLEALNLPLLLGFVTGLHGLVGRRGGGGADWSRLAVAAGATLSAVFALSAVLWIGVVLSAGELAEPSPVFELAWQLHAAAFALALPALGTTFIGAALAAHASRLTPPWQRLLGVAGGGLLLAAGAASLAIADGSALLFVGLPGFAAWLVWLLATGVRLVRARTAVRPDNASTYDE</sequence>
<dbReference type="Proteomes" id="UP000001382">
    <property type="component" value="Chromosome"/>
</dbReference>
<feature type="transmembrane region" description="Helical" evidence="1">
    <location>
        <begin position="215"/>
        <end position="238"/>
    </location>
</feature>
<dbReference type="EMBL" id="CP001867">
    <property type="protein sequence ID" value="ADB72830.1"/>
    <property type="molecule type" value="Genomic_DNA"/>
</dbReference>
<dbReference type="HOGENOM" id="CLU_104649_0_0_11"/>
<feature type="transmembrane region" description="Helical" evidence="1">
    <location>
        <begin position="113"/>
        <end position="135"/>
    </location>
</feature>
<protein>
    <recommendedName>
        <fullName evidence="4">DUF4386 family protein</fullName>
    </recommendedName>
</protein>
<accession>D2SGE8</accession>
<dbReference type="AlphaFoldDB" id="D2SGE8"/>
<keyword evidence="1" id="KW-0472">Membrane</keyword>
<keyword evidence="1" id="KW-1133">Transmembrane helix</keyword>
<proteinExistence type="predicted"/>
<evidence type="ECO:0000313" key="2">
    <source>
        <dbReference type="EMBL" id="ADB72830.1"/>
    </source>
</evidence>
<dbReference type="RefSeq" id="WP_012946271.1">
    <property type="nucleotide sequence ID" value="NC_013757.1"/>
</dbReference>
<reference evidence="2 3" key="1">
    <citation type="journal article" date="2010" name="Stand. Genomic Sci.">
        <title>Complete genome sequence of Geodermatophilus obscurus type strain (G-20).</title>
        <authorList>
            <person name="Ivanova N."/>
            <person name="Sikorski J."/>
            <person name="Jando M."/>
            <person name="Munk C."/>
            <person name="Lapidus A."/>
            <person name="Glavina Del Rio T."/>
            <person name="Copeland A."/>
            <person name="Tice H."/>
            <person name="Cheng J.-F."/>
            <person name="Lucas S."/>
            <person name="Chen F."/>
            <person name="Nolan M."/>
            <person name="Bruce D."/>
            <person name="Goodwin L."/>
            <person name="Pitluck S."/>
            <person name="Mavromatis K."/>
            <person name="Mikhailova N."/>
            <person name="Pati A."/>
            <person name="Chen A."/>
            <person name="Palaniappan K."/>
            <person name="Land M."/>
            <person name="Hauser L."/>
            <person name="Chang Y.-J."/>
            <person name="Jeffries C.D."/>
            <person name="Meincke L."/>
            <person name="Brettin T."/>
            <person name="Detter J.C."/>
            <person name="Detter J.C."/>
            <person name="Rohde M."/>
            <person name="Goeker M."/>
            <person name="Bristow J."/>
            <person name="Eisen J.A."/>
            <person name="Markowitz V."/>
            <person name="Hugenholtz P."/>
            <person name="Kyrpides N.C."/>
            <person name="Klenk H.-P."/>
        </authorList>
    </citation>
    <scope>NUCLEOTIDE SEQUENCE [LARGE SCALE GENOMIC DNA]</scope>
    <source>
        <strain evidence="3">ATCC 25078 / DSM 43160 / JCM 3152 / KCC A-0152 / KCTC 9177 / NBRC 13315 / NRRL B-3577 / G-20</strain>
    </source>
</reference>
<gene>
    <name evidence="2" type="ordered locus">Gobs_0018</name>
</gene>
<evidence type="ECO:0000256" key="1">
    <source>
        <dbReference type="SAM" id="Phobius"/>
    </source>
</evidence>
<feature type="transmembrane region" description="Helical" evidence="1">
    <location>
        <begin position="77"/>
        <end position="101"/>
    </location>
</feature>
<keyword evidence="3" id="KW-1185">Reference proteome</keyword>
<feature type="transmembrane region" description="Helical" evidence="1">
    <location>
        <begin position="190"/>
        <end position="209"/>
    </location>
</feature>
<keyword evidence="1" id="KW-0812">Transmembrane</keyword>
<dbReference type="KEGG" id="gob:Gobs_0018"/>
<dbReference type="STRING" id="526225.Gobs_0018"/>
<organism evidence="2 3">
    <name type="scientific">Geodermatophilus obscurus (strain ATCC 25078 / DSM 43160 / JCM 3152 / CCUG 61914 / KCC A-0152 / KCTC 9177 / NBRC 13315 / NRRL B-3577 / G-20)</name>
    <dbReference type="NCBI Taxonomy" id="526225"/>
    <lineage>
        <taxon>Bacteria</taxon>
        <taxon>Bacillati</taxon>
        <taxon>Actinomycetota</taxon>
        <taxon>Actinomycetes</taxon>
        <taxon>Geodermatophilales</taxon>
        <taxon>Geodermatophilaceae</taxon>
        <taxon>Geodermatophilus</taxon>
    </lineage>
</organism>